<keyword evidence="4" id="KW-1133">Transmembrane helix</keyword>
<evidence type="ECO:0000256" key="1">
    <source>
        <dbReference type="ARBA" id="ARBA00004651"/>
    </source>
</evidence>
<reference evidence="7 9" key="1">
    <citation type="journal article" date="2015" name="Genome Announc.">
        <title>Complete genome sequences for 35 biothreat assay-relevant bacillus species.</title>
        <authorList>
            <person name="Johnson S.L."/>
            <person name="Daligault H.E."/>
            <person name="Davenport K.W."/>
            <person name="Jaissle J."/>
            <person name="Frey K.G."/>
            <person name="Ladner J.T."/>
            <person name="Broomall S.M."/>
            <person name="Bishop-Lilly K.A."/>
            <person name="Bruce D.C."/>
            <person name="Gibbons H.S."/>
            <person name="Coyne S.R."/>
            <person name="Lo C.C."/>
            <person name="Meincke L."/>
            <person name="Munk A.C."/>
            <person name="Koroleva G.I."/>
            <person name="Rosenzweig C.N."/>
            <person name="Palacios G.F."/>
            <person name="Redden C.L."/>
            <person name="Minogue T.D."/>
            <person name="Chain P.S."/>
        </authorList>
    </citation>
    <scope>NUCLEOTIDE SEQUENCE [LARGE SCALE GENOMIC DNA]</scope>
    <source>
        <strain evidence="7 9">HD1011</strain>
    </source>
</reference>
<keyword evidence="3" id="KW-0812">Transmembrane</keyword>
<dbReference type="RefSeq" id="WP_000836231.1">
    <property type="nucleotide sequence ID" value="NZ_CP009335.1"/>
</dbReference>
<dbReference type="PANTHER" id="PTHR23508:SF10">
    <property type="entry name" value="CARBOXYLIC ACID TRANSPORTER PROTEIN HOMOLOG"/>
    <property type="match status" value="1"/>
</dbReference>
<dbReference type="InterPro" id="IPR005829">
    <property type="entry name" value="Sugar_transporter_CS"/>
</dbReference>
<dbReference type="InterPro" id="IPR020846">
    <property type="entry name" value="MFS_dom"/>
</dbReference>
<evidence type="ECO:0000256" key="4">
    <source>
        <dbReference type="ARBA" id="ARBA00022989"/>
    </source>
</evidence>
<keyword evidence="5" id="KW-0472">Membrane</keyword>
<feature type="domain" description="Major facilitator superfamily (MFS) profile" evidence="6">
    <location>
        <begin position="22"/>
        <end position="432"/>
    </location>
</feature>
<dbReference type="PROSITE" id="PS00217">
    <property type="entry name" value="SUGAR_TRANSPORT_2"/>
    <property type="match status" value="1"/>
</dbReference>
<protein>
    <submittedName>
        <fullName evidence="8">Aromatic acid/H+ symport family MFS transporter</fullName>
    </submittedName>
    <submittedName>
        <fullName evidence="7">Sugar (And other) transporter family protein</fullName>
    </submittedName>
</protein>
<dbReference type="KEGG" id="btw:BF38_4211"/>
<evidence type="ECO:0000256" key="3">
    <source>
        <dbReference type="ARBA" id="ARBA00022692"/>
    </source>
</evidence>
<dbReference type="SUPFAM" id="SSF103473">
    <property type="entry name" value="MFS general substrate transporter"/>
    <property type="match status" value="1"/>
</dbReference>
<evidence type="ECO:0000256" key="5">
    <source>
        <dbReference type="ARBA" id="ARBA00023136"/>
    </source>
</evidence>
<evidence type="ECO:0000313" key="8">
    <source>
        <dbReference type="EMBL" id="QKH27783.1"/>
    </source>
</evidence>
<dbReference type="PROSITE" id="PS50850">
    <property type="entry name" value="MFS"/>
    <property type="match status" value="1"/>
</dbReference>
<evidence type="ECO:0000313" key="7">
    <source>
        <dbReference type="EMBL" id="AJG76433.1"/>
    </source>
</evidence>
<dbReference type="InterPro" id="IPR036259">
    <property type="entry name" value="MFS_trans_sf"/>
</dbReference>
<dbReference type="PANTHER" id="PTHR23508">
    <property type="entry name" value="CARBOXYLIC ACID TRANSPORTER PROTEIN HOMOLOG"/>
    <property type="match status" value="1"/>
</dbReference>
<dbReference type="InterPro" id="IPR011701">
    <property type="entry name" value="MFS"/>
</dbReference>
<name>A0A0B5NW91_BACTU</name>
<dbReference type="AlphaFoldDB" id="A0A0B5NW91"/>
<dbReference type="GO" id="GO:0005886">
    <property type="term" value="C:plasma membrane"/>
    <property type="evidence" value="ECO:0007669"/>
    <property type="project" value="UniProtKB-SubCell"/>
</dbReference>
<evidence type="ECO:0000313" key="9">
    <source>
        <dbReference type="Proteomes" id="UP000031876"/>
    </source>
</evidence>
<dbReference type="Proteomes" id="UP000031876">
    <property type="component" value="Chromosome"/>
</dbReference>
<reference evidence="8 10" key="2">
    <citation type="submission" date="2020-05" db="EMBL/GenBank/DDBJ databases">
        <title>FDA dAtabase for Regulatory Grade micrObial Sequences (FDA-ARGOS): Supporting development and validation of Infectious Disease Dx tests.</title>
        <authorList>
            <person name="Nelson B."/>
            <person name="Plummer A."/>
            <person name="Tallon L."/>
            <person name="Sadzewicz L."/>
            <person name="Zhao X."/>
            <person name="Vavikolanu K."/>
            <person name="Mehta A."/>
            <person name="Aluvathingal J."/>
            <person name="Nadendla S."/>
            <person name="Myers T."/>
            <person name="Yan Y."/>
            <person name="Sichtig H."/>
        </authorList>
    </citation>
    <scope>NUCLEOTIDE SEQUENCE [LARGE SCALE GENOMIC DNA]</scope>
    <source>
        <strain evidence="8 10">FDAARGOS_795</strain>
    </source>
</reference>
<dbReference type="EMBL" id="CP009335">
    <property type="protein sequence ID" value="AJG76433.1"/>
    <property type="molecule type" value="Genomic_DNA"/>
</dbReference>
<keyword evidence="2" id="KW-0813">Transport</keyword>
<gene>
    <name evidence="7" type="ORF">BF38_4211</name>
    <name evidence="8" type="ORF">FOC89_28800</name>
</gene>
<evidence type="ECO:0000259" key="6">
    <source>
        <dbReference type="PROSITE" id="PS50850"/>
    </source>
</evidence>
<dbReference type="Proteomes" id="UP000501107">
    <property type="component" value="Chromosome"/>
</dbReference>
<dbReference type="Pfam" id="PF07690">
    <property type="entry name" value="MFS_1"/>
    <property type="match status" value="1"/>
</dbReference>
<sequence>MKSINPMNVIDESRIHSMHLWLIFWLFIVIAFDGYDVVIYGAAVPSLIKEWGISDVTAGAIGSYTVIGTAIGAIFFGLVADKIGRKNIILLTTILFSLFTFLSGFANDPVTFTIFRVIAGIGLGGVMPNVIAIATEFSPKRVRTAIVSFIFCGYSVGAMAAALTSRSLLMTAGWKPVFWLAGLPLLFLPFLIKSIPESVSFLLGKGKIEEAKKVIAKVNPKLGEYATIEFTKPPTKEAGSPVVKLFEEKRAISTIMFWISCFSAFVLIYSMNTWLPRLMMQSGYDLKSSLSFTAVMQIGAIVGTLIFGPIVDKVGFKKVLVPLFFCGAIALSLIGFANSMFVGFLLIAIIGASSVGLQNMSNAFVSQYYPSNMRSTAVGSTMAFGRLGGVVAPTFVGVLLSMHFLPQYNFSAIASAAVIGGIAMLFVKEEHGIYYKEKKEIVSGDSNVTTAK</sequence>
<evidence type="ECO:0000313" key="10">
    <source>
        <dbReference type="Proteomes" id="UP000501107"/>
    </source>
</evidence>
<proteinExistence type="predicted"/>
<dbReference type="GO" id="GO:0046943">
    <property type="term" value="F:carboxylic acid transmembrane transporter activity"/>
    <property type="evidence" value="ECO:0007669"/>
    <property type="project" value="TreeGrafter"/>
</dbReference>
<accession>A0A0B5NW91</accession>
<dbReference type="EMBL" id="CP053980">
    <property type="protein sequence ID" value="QKH27783.1"/>
    <property type="molecule type" value="Genomic_DNA"/>
</dbReference>
<dbReference type="Gene3D" id="1.20.1250.20">
    <property type="entry name" value="MFS general substrate transporter like domains"/>
    <property type="match status" value="1"/>
</dbReference>
<comment type="subcellular location">
    <subcellularLocation>
        <location evidence="1">Cell membrane</location>
        <topology evidence="1">Multi-pass membrane protein</topology>
    </subcellularLocation>
</comment>
<organism evidence="8 10">
    <name type="scientific">Bacillus thuringiensis</name>
    <dbReference type="NCBI Taxonomy" id="1428"/>
    <lineage>
        <taxon>Bacteria</taxon>
        <taxon>Bacillati</taxon>
        <taxon>Bacillota</taxon>
        <taxon>Bacilli</taxon>
        <taxon>Bacillales</taxon>
        <taxon>Bacillaceae</taxon>
        <taxon>Bacillus</taxon>
        <taxon>Bacillus cereus group</taxon>
    </lineage>
</organism>
<evidence type="ECO:0000256" key="2">
    <source>
        <dbReference type="ARBA" id="ARBA00022448"/>
    </source>
</evidence>
<dbReference type="CDD" id="cd17365">
    <property type="entry name" value="MFS_PcaK_like"/>
    <property type="match status" value="1"/>
</dbReference>